<evidence type="ECO:0000256" key="1">
    <source>
        <dbReference type="SAM" id="MobiDB-lite"/>
    </source>
</evidence>
<evidence type="ECO:0000313" key="4">
    <source>
        <dbReference type="Proteomes" id="UP001500221"/>
    </source>
</evidence>
<keyword evidence="2" id="KW-0732">Signal</keyword>
<feature type="region of interest" description="Disordered" evidence="1">
    <location>
        <begin position="37"/>
        <end position="78"/>
    </location>
</feature>
<reference evidence="4" key="1">
    <citation type="journal article" date="2019" name="Int. J. Syst. Evol. Microbiol.">
        <title>The Global Catalogue of Microorganisms (GCM) 10K type strain sequencing project: providing services to taxonomists for standard genome sequencing and annotation.</title>
        <authorList>
            <consortium name="The Broad Institute Genomics Platform"/>
            <consortium name="The Broad Institute Genome Sequencing Center for Infectious Disease"/>
            <person name="Wu L."/>
            <person name="Ma J."/>
        </authorList>
    </citation>
    <scope>NUCLEOTIDE SEQUENCE [LARGE SCALE GENOMIC DNA]</scope>
    <source>
        <strain evidence="4">JCM 18459</strain>
    </source>
</reference>
<dbReference type="RefSeq" id="WP_345455078.1">
    <property type="nucleotide sequence ID" value="NZ_BAABKG010000001.1"/>
</dbReference>
<feature type="signal peptide" evidence="2">
    <location>
        <begin position="1"/>
        <end position="22"/>
    </location>
</feature>
<name>A0ABP9PBF1_9ACTN</name>
<dbReference type="Proteomes" id="UP001500221">
    <property type="component" value="Unassembled WGS sequence"/>
</dbReference>
<protein>
    <submittedName>
        <fullName evidence="3">Uncharacterized protein</fullName>
    </submittedName>
</protein>
<sequence length="78" mass="7388">MQPATQRLLRRARVATAGLVVAAASSTGLLTVVASHTTQATSSDGPTSDGSSTGSGSTGSGYQVDGGSGAPVAGSHAS</sequence>
<organism evidence="3 4">
    <name type="scientific">Nocardioides marinquilinus</name>
    <dbReference type="NCBI Taxonomy" id="1210400"/>
    <lineage>
        <taxon>Bacteria</taxon>
        <taxon>Bacillati</taxon>
        <taxon>Actinomycetota</taxon>
        <taxon>Actinomycetes</taxon>
        <taxon>Propionibacteriales</taxon>
        <taxon>Nocardioidaceae</taxon>
        <taxon>Nocardioides</taxon>
    </lineage>
</organism>
<accession>A0ABP9PBF1</accession>
<proteinExistence type="predicted"/>
<evidence type="ECO:0000256" key="2">
    <source>
        <dbReference type="SAM" id="SignalP"/>
    </source>
</evidence>
<evidence type="ECO:0000313" key="3">
    <source>
        <dbReference type="EMBL" id="GAA5143679.1"/>
    </source>
</evidence>
<feature type="chain" id="PRO_5045749302" evidence="2">
    <location>
        <begin position="23"/>
        <end position="78"/>
    </location>
</feature>
<feature type="compositionally biased region" description="Gly residues" evidence="1">
    <location>
        <begin position="56"/>
        <end position="69"/>
    </location>
</feature>
<keyword evidence="4" id="KW-1185">Reference proteome</keyword>
<comment type="caution">
    <text evidence="3">The sequence shown here is derived from an EMBL/GenBank/DDBJ whole genome shotgun (WGS) entry which is preliminary data.</text>
</comment>
<feature type="compositionally biased region" description="Low complexity" evidence="1">
    <location>
        <begin position="41"/>
        <end position="55"/>
    </location>
</feature>
<gene>
    <name evidence="3" type="ORF">GCM10023340_09620</name>
</gene>
<dbReference type="EMBL" id="BAABKG010000001">
    <property type="protein sequence ID" value="GAA5143679.1"/>
    <property type="molecule type" value="Genomic_DNA"/>
</dbReference>